<dbReference type="AlphaFoldDB" id="A0A9W9EZD0"/>
<dbReference type="GeneID" id="81360855"/>
<reference evidence="2" key="2">
    <citation type="journal article" date="2023" name="IMA Fungus">
        <title>Comparative genomic study of the Penicillium genus elucidates a diverse pangenome and 15 lateral gene transfer events.</title>
        <authorList>
            <person name="Petersen C."/>
            <person name="Sorensen T."/>
            <person name="Nielsen M.R."/>
            <person name="Sondergaard T.E."/>
            <person name="Sorensen J.L."/>
            <person name="Fitzpatrick D.A."/>
            <person name="Frisvad J.C."/>
            <person name="Nielsen K.L."/>
        </authorList>
    </citation>
    <scope>NUCLEOTIDE SEQUENCE</scope>
    <source>
        <strain evidence="2">IBT 30761</strain>
    </source>
</reference>
<feature type="domain" description="Aminoglycoside phosphotransferase" evidence="1">
    <location>
        <begin position="36"/>
        <end position="209"/>
    </location>
</feature>
<dbReference type="SUPFAM" id="SSF56112">
    <property type="entry name" value="Protein kinase-like (PK-like)"/>
    <property type="match status" value="1"/>
</dbReference>
<evidence type="ECO:0000313" key="3">
    <source>
        <dbReference type="Proteomes" id="UP001149074"/>
    </source>
</evidence>
<gene>
    <name evidence="2" type="ORF">N7532_009385</name>
</gene>
<dbReference type="PANTHER" id="PTHR21310:SF15">
    <property type="entry name" value="AMINOGLYCOSIDE PHOSPHOTRANSFERASE DOMAIN-CONTAINING PROTEIN"/>
    <property type="match status" value="1"/>
</dbReference>
<protein>
    <recommendedName>
        <fullName evidence="1">Aminoglycoside phosphotransferase domain-containing protein</fullName>
    </recommendedName>
</protein>
<evidence type="ECO:0000259" key="1">
    <source>
        <dbReference type="Pfam" id="PF01636"/>
    </source>
</evidence>
<dbReference type="InterPro" id="IPR011009">
    <property type="entry name" value="Kinase-like_dom_sf"/>
</dbReference>
<evidence type="ECO:0000313" key="2">
    <source>
        <dbReference type="EMBL" id="KAJ5090701.1"/>
    </source>
</evidence>
<accession>A0A9W9EZD0</accession>
<dbReference type="OrthoDB" id="8300194at2759"/>
<dbReference type="EMBL" id="JAPQKI010000009">
    <property type="protein sequence ID" value="KAJ5090701.1"/>
    <property type="molecule type" value="Genomic_DNA"/>
</dbReference>
<comment type="caution">
    <text evidence="2">The sequence shown here is derived from an EMBL/GenBank/DDBJ whole genome shotgun (WGS) entry which is preliminary data.</text>
</comment>
<keyword evidence="3" id="KW-1185">Reference proteome</keyword>
<name>A0A9W9EZD0_9EURO</name>
<dbReference type="InterPro" id="IPR051678">
    <property type="entry name" value="AGP_Transferase"/>
</dbReference>
<dbReference type="PANTHER" id="PTHR21310">
    <property type="entry name" value="AMINOGLYCOSIDE PHOSPHOTRANSFERASE-RELATED-RELATED"/>
    <property type="match status" value="1"/>
</dbReference>
<dbReference type="CDD" id="cd05120">
    <property type="entry name" value="APH_ChoK_like"/>
    <property type="match status" value="1"/>
</dbReference>
<proteinExistence type="predicted"/>
<dbReference type="Proteomes" id="UP001149074">
    <property type="component" value="Unassembled WGS sequence"/>
</dbReference>
<dbReference type="RefSeq" id="XP_056472682.1">
    <property type="nucleotide sequence ID" value="XM_056621876.1"/>
</dbReference>
<dbReference type="InterPro" id="IPR002575">
    <property type="entry name" value="Aminoglycoside_PTrfase"/>
</dbReference>
<sequence>MAAENTCSACSWSPERKKHCHYNSHIKIFYEASDRGSSNFEYRNYQFLSENTSIPTPQIVDLWEEDNGSYFLLTIRIPGKPLNEACFSLSEAEKENIAKQTADYLMQLRGIQLSQMEILDGKPLYSVFLFGGEFGEGNGPLTSDDELWNEISQCLSDVPEEIRSKLRAQMPTATLNTFTHATLPIGNGNVTGILDWEASGFYPVWWESACPSLAYCQEDKEWKALLRKHMPDHTDGRNFWSNFRYL</sequence>
<reference evidence="2" key="1">
    <citation type="submission" date="2022-11" db="EMBL/GenBank/DDBJ databases">
        <authorList>
            <person name="Petersen C."/>
        </authorList>
    </citation>
    <scope>NUCLEOTIDE SEQUENCE</scope>
    <source>
        <strain evidence="2">IBT 30761</strain>
    </source>
</reference>
<organism evidence="2 3">
    <name type="scientific">Penicillium argentinense</name>
    <dbReference type="NCBI Taxonomy" id="1131581"/>
    <lineage>
        <taxon>Eukaryota</taxon>
        <taxon>Fungi</taxon>
        <taxon>Dikarya</taxon>
        <taxon>Ascomycota</taxon>
        <taxon>Pezizomycotina</taxon>
        <taxon>Eurotiomycetes</taxon>
        <taxon>Eurotiomycetidae</taxon>
        <taxon>Eurotiales</taxon>
        <taxon>Aspergillaceae</taxon>
        <taxon>Penicillium</taxon>
    </lineage>
</organism>
<dbReference type="Pfam" id="PF01636">
    <property type="entry name" value="APH"/>
    <property type="match status" value="1"/>
</dbReference>